<dbReference type="PANTHER" id="PTHR10098:SF108">
    <property type="entry name" value="TETRATRICOPEPTIDE REPEAT PROTEIN 28"/>
    <property type="match status" value="1"/>
</dbReference>
<dbReference type="InterPro" id="IPR024983">
    <property type="entry name" value="CHAT_dom"/>
</dbReference>
<organism evidence="2 3">
    <name type="scientific">Sphaerospermopsis reniformis</name>
    <dbReference type="NCBI Taxonomy" id="531300"/>
    <lineage>
        <taxon>Bacteria</taxon>
        <taxon>Bacillati</taxon>
        <taxon>Cyanobacteriota</taxon>
        <taxon>Cyanophyceae</taxon>
        <taxon>Nostocales</taxon>
        <taxon>Aphanizomenonaceae</taxon>
        <taxon>Sphaerospermopsis</taxon>
    </lineage>
</organism>
<proteinExistence type="predicted"/>
<accession>A0A480AAT2</accession>
<dbReference type="PANTHER" id="PTHR10098">
    <property type="entry name" value="RAPSYN-RELATED"/>
    <property type="match status" value="1"/>
</dbReference>
<evidence type="ECO:0000259" key="1">
    <source>
        <dbReference type="Pfam" id="PF12770"/>
    </source>
</evidence>
<evidence type="ECO:0000313" key="3">
    <source>
        <dbReference type="Proteomes" id="UP000300142"/>
    </source>
</evidence>
<gene>
    <name evidence="2" type="ORF">SR1949_54070</name>
</gene>
<name>A0A480AAT2_9CYAN</name>
<feature type="domain" description="CHAT" evidence="1">
    <location>
        <begin position="1"/>
        <end position="94"/>
    </location>
</feature>
<dbReference type="EMBL" id="BJCE01000512">
    <property type="protein sequence ID" value="GCL40271.1"/>
    <property type="molecule type" value="Genomic_DNA"/>
</dbReference>
<evidence type="ECO:0000313" key="2">
    <source>
        <dbReference type="EMBL" id="GCL40271.1"/>
    </source>
</evidence>
<comment type="caution">
    <text evidence="2">The sequence shown here is derived from an EMBL/GenBank/DDBJ whole genome shotgun (WGS) entry which is preliminary data.</text>
</comment>
<dbReference type="Pfam" id="PF12770">
    <property type="entry name" value="CHAT"/>
    <property type="match status" value="1"/>
</dbReference>
<reference evidence="3" key="1">
    <citation type="submission" date="2019-02" db="EMBL/GenBank/DDBJ databases">
        <title>Draft genome sequence of Sphaerospermopsis reniformis NIES-1949.</title>
        <authorList>
            <person name="Yamaguchi H."/>
            <person name="Suzuki S."/>
            <person name="Kawachi M."/>
        </authorList>
    </citation>
    <scope>NUCLEOTIDE SEQUENCE [LARGE SCALE GENOMIC DNA]</scope>
    <source>
        <strain evidence="3">NIES-1949</strain>
    </source>
</reference>
<dbReference type="Proteomes" id="UP000300142">
    <property type="component" value="Unassembled WGS sequence"/>
</dbReference>
<keyword evidence="3" id="KW-1185">Reference proteome</keyword>
<sequence length="96" mass="10545">MIVLSACDTGQGDIKGDGVIGLSRSLISAGIPSIVVSLWAVDDDSTSFLMTEFYKNMEQKLDKGTALRQAMLTTMKHKNYESPYHWAAFTLIGEVE</sequence>
<protein>
    <submittedName>
        <fullName evidence="2">WD-40 repeat-containing protein</fullName>
    </submittedName>
</protein>
<dbReference type="AlphaFoldDB" id="A0A480AAT2"/>